<reference evidence="20 21" key="1">
    <citation type="submission" date="2021-04" db="EMBL/GenBank/DDBJ databases">
        <authorList>
            <person name="De Guttry C."/>
            <person name="Zahm M."/>
            <person name="Klopp C."/>
            <person name="Cabau C."/>
            <person name="Louis A."/>
            <person name="Berthelot C."/>
            <person name="Parey E."/>
            <person name="Roest Crollius H."/>
            <person name="Montfort J."/>
            <person name="Robinson-Rechavi M."/>
            <person name="Bucao C."/>
            <person name="Bouchez O."/>
            <person name="Gislard M."/>
            <person name="Lluch J."/>
            <person name="Milhes M."/>
            <person name="Lampietro C."/>
            <person name="Lopez Roques C."/>
            <person name="Donnadieu C."/>
            <person name="Braasch I."/>
            <person name="Desvignes T."/>
            <person name="Postlethwait J."/>
            <person name="Bobe J."/>
            <person name="Wedekind C."/>
            <person name="Guiguen Y."/>
        </authorList>
    </citation>
    <scope>NUCLEOTIDE SEQUENCE [LARGE SCALE GENOMIC DNA]</scope>
    <source>
        <strain evidence="20">Cs_M1</strain>
        <tissue evidence="20">Blood</tissue>
    </source>
</reference>
<keyword evidence="4" id="KW-0053">Apoptosis</keyword>
<dbReference type="Proteomes" id="UP001356427">
    <property type="component" value="Unassembled WGS sequence"/>
</dbReference>
<keyword evidence="8" id="KW-0832">Ubl conjugation</keyword>
<gene>
    <name evidence="20" type="ORF">J4Q44_G00043760</name>
</gene>
<dbReference type="PROSITE" id="PS51801">
    <property type="entry name" value="ZF_CCHC_NOA"/>
    <property type="match status" value="1"/>
</dbReference>
<comment type="caution">
    <text evidence="20">The sequence shown here is derived from an EMBL/GenBank/DDBJ whole genome shotgun (WGS) entry which is preliminary data.</text>
</comment>
<dbReference type="GO" id="GO:0005737">
    <property type="term" value="C:cytoplasm"/>
    <property type="evidence" value="ECO:0007669"/>
    <property type="project" value="UniProtKB-SubCell"/>
</dbReference>
<dbReference type="Pfam" id="PF12180">
    <property type="entry name" value="EABR"/>
    <property type="match status" value="1"/>
</dbReference>
<dbReference type="PANTHER" id="PTHR31882:SF6">
    <property type="entry name" value="TNFAIP3-INTERACTING PROTEIN 2"/>
    <property type="match status" value="1"/>
</dbReference>
<keyword evidence="21" id="KW-1185">Reference proteome</keyword>
<sequence length="491" mass="55369">MDVTLDNDVLKAKIRSCNTLNTFYHETRLEIDTLSKNIYKRDNLIADLKARLGKYENTCINVEGYDPVIIAPSKSLLESLCKEICKLKQKWKDTEMNAAQQAELSQQEIQRLRQQLREMERELESVTRQPDHEKDQDIQRLRSALAERDRAQATRAVLCTSLAEEAEQLRGQLGATVRVCQELLGRLEGEKKGGEKVTEEVKMQQKAKEMSDSTEAGRVDALVSKLQEENQQLKQRVAYVEGLNSKWQKYDSSREGYVRGLCLRLNEYSALAAASSPAPGVGPRLGPGPTQEPGAGLGLFHGLDLANAGLLQQEIARLNGLLEEKMRDCGRLGREMDESRRRYQERIQMLEQQVLIYTDDFKSERADRERAQCRIQDLREEVSRLQEQLHTQAQSPTRDVNSTCRVHIGHRISPRMSTDSAEPLLRNSANPPAAKLQSGLSAGAAPVVLAPGPTWTKCQGLSELQCPRCLTTYDEAHAVEYLNHCEECARL</sequence>
<feature type="coiled-coil region" evidence="18">
    <location>
        <begin position="216"/>
        <end position="243"/>
    </location>
</feature>
<evidence type="ECO:0000256" key="17">
    <source>
        <dbReference type="PROSITE-ProRule" id="PRU01142"/>
    </source>
</evidence>
<evidence type="ECO:0000256" key="12">
    <source>
        <dbReference type="ARBA" id="ARBA00023198"/>
    </source>
</evidence>
<dbReference type="GO" id="GO:0034134">
    <property type="term" value="P:toll-like receptor 2 signaling pathway"/>
    <property type="evidence" value="ECO:0007669"/>
    <property type="project" value="TreeGrafter"/>
</dbReference>
<evidence type="ECO:0000256" key="2">
    <source>
        <dbReference type="ARBA" id="ARBA00022490"/>
    </source>
</evidence>
<dbReference type="PANTHER" id="PTHR31882">
    <property type="entry name" value="TNFAIP3-INTERACTING PROTEIN COILED COIL FAMILY MEMBER"/>
    <property type="match status" value="1"/>
</dbReference>
<feature type="domain" description="CCHC NOA-type" evidence="19">
    <location>
        <begin position="458"/>
        <end position="490"/>
    </location>
</feature>
<dbReference type="GO" id="GO:0071222">
    <property type="term" value="P:cellular response to lipopolysaccharide"/>
    <property type="evidence" value="ECO:0007669"/>
    <property type="project" value="TreeGrafter"/>
</dbReference>
<evidence type="ECO:0000256" key="9">
    <source>
        <dbReference type="ARBA" id="ARBA00023015"/>
    </source>
</evidence>
<dbReference type="GO" id="GO:0034138">
    <property type="term" value="P:toll-like receptor 3 signaling pathway"/>
    <property type="evidence" value="ECO:0007669"/>
    <property type="project" value="TreeGrafter"/>
</dbReference>
<dbReference type="GO" id="GO:0070530">
    <property type="term" value="F:K63-linked polyubiquitin modification-dependent protein binding"/>
    <property type="evidence" value="ECO:0007669"/>
    <property type="project" value="InterPro"/>
</dbReference>
<comment type="function">
    <text evidence="13">Inhibits NF-kappa-B activation by blocking the interaction of RIPK1 with its downstream effector NEMO/IKBKG. Forms a ternary complex with NFKB1 and MAP3K8 but appears to function upstream of MAP3K8 in the TLR4 signaling pathway that regulates MAP3K8 activation. Involved in activation of the MEK/ERK signaling pathway during innate immune response; this function seems to be stimulus- and cell type specific. Required for stability of MAP3K8. Involved in regulation of apoptosis in endothelial cells; promotes TEK agonist-stimulated endothelial survival. May act as transcriptional coactivator when translocated to the nucleus. Enhances CHUK-mediated NF-kappa-B activation involving NF-kappa-B p50-p65 and p50-c-Rel complexes.</text>
</comment>
<keyword evidence="11" id="KW-0804">Transcription</keyword>
<dbReference type="GO" id="GO:0008270">
    <property type="term" value="F:zinc ion binding"/>
    <property type="evidence" value="ECO:0007669"/>
    <property type="project" value="UniProtKB-KW"/>
</dbReference>
<evidence type="ECO:0000256" key="1">
    <source>
        <dbReference type="ARBA" id="ARBA00004496"/>
    </source>
</evidence>
<evidence type="ECO:0000256" key="13">
    <source>
        <dbReference type="ARBA" id="ARBA00055998"/>
    </source>
</evidence>
<keyword evidence="3" id="KW-0597">Phosphoprotein</keyword>
<evidence type="ECO:0000256" key="18">
    <source>
        <dbReference type="SAM" id="Coils"/>
    </source>
</evidence>
<comment type="subunit">
    <text evidence="14">Interacts with STK11/LKB1, TNFAIP3, IKBKG, NFKB1, MAP3K8, TEK, RIPK1, CHUK, IKBKB and SMARCD1. Interacts with polyubiquitin.</text>
</comment>
<evidence type="ECO:0000256" key="15">
    <source>
        <dbReference type="ARBA" id="ARBA00073020"/>
    </source>
</evidence>
<feature type="coiled-coil region" evidence="18">
    <location>
        <begin position="95"/>
        <end position="129"/>
    </location>
</feature>
<evidence type="ECO:0000256" key="3">
    <source>
        <dbReference type="ARBA" id="ARBA00022553"/>
    </source>
</evidence>
<proteinExistence type="predicted"/>
<keyword evidence="12" id="KW-0395">Inflammatory response</keyword>
<organism evidence="20 21">
    <name type="scientific">Coregonus suidteri</name>
    <dbReference type="NCBI Taxonomy" id="861788"/>
    <lineage>
        <taxon>Eukaryota</taxon>
        <taxon>Metazoa</taxon>
        <taxon>Chordata</taxon>
        <taxon>Craniata</taxon>
        <taxon>Vertebrata</taxon>
        <taxon>Euteleostomi</taxon>
        <taxon>Actinopterygii</taxon>
        <taxon>Neopterygii</taxon>
        <taxon>Teleostei</taxon>
        <taxon>Protacanthopterygii</taxon>
        <taxon>Salmoniformes</taxon>
        <taxon>Salmonidae</taxon>
        <taxon>Coregoninae</taxon>
        <taxon>Coregonus</taxon>
    </lineage>
</organism>
<evidence type="ECO:0000256" key="4">
    <source>
        <dbReference type="ARBA" id="ARBA00022703"/>
    </source>
</evidence>
<dbReference type="InterPro" id="IPR034735">
    <property type="entry name" value="NEMO_ZF"/>
</dbReference>
<evidence type="ECO:0000256" key="16">
    <source>
        <dbReference type="ARBA" id="ARBA00079469"/>
    </source>
</evidence>
<comment type="subcellular location">
    <subcellularLocation>
        <location evidence="1">Cytoplasm</location>
    </subcellularLocation>
</comment>
<evidence type="ECO:0000256" key="7">
    <source>
        <dbReference type="ARBA" id="ARBA00022833"/>
    </source>
</evidence>
<keyword evidence="6 17" id="KW-0863">Zinc-finger</keyword>
<evidence type="ECO:0000256" key="5">
    <source>
        <dbReference type="ARBA" id="ARBA00022723"/>
    </source>
</evidence>
<accession>A0AAN8M8H8</accession>
<dbReference type="GO" id="GO:0006357">
    <property type="term" value="P:regulation of transcription by RNA polymerase II"/>
    <property type="evidence" value="ECO:0007669"/>
    <property type="project" value="TreeGrafter"/>
</dbReference>
<dbReference type="GO" id="GO:0006954">
    <property type="term" value="P:inflammatory response"/>
    <property type="evidence" value="ECO:0007669"/>
    <property type="project" value="UniProtKB-KW"/>
</dbReference>
<evidence type="ECO:0000256" key="11">
    <source>
        <dbReference type="ARBA" id="ARBA00023163"/>
    </source>
</evidence>
<dbReference type="GO" id="GO:0043123">
    <property type="term" value="P:positive regulation of canonical NF-kappaB signal transduction"/>
    <property type="evidence" value="ECO:0007669"/>
    <property type="project" value="TreeGrafter"/>
</dbReference>
<feature type="coiled-coil region" evidence="18">
    <location>
        <begin position="333"/>
        <end position="395"/>
    </location>
</feature>
<dbReference type="Gene3D" id="1.20.5.990">
    <property type="entry name" value="Nemo cc2-lz domain - 1d5 darpin complex"/>
    <property type="match status" value="1"/>
</dbReference>
<evidence type="ECO:0000256" key="14">
    <source>
        <dbReference type="ARBA" id="ARBA00063508"/>
    </source>
</evidence>
<dbReference type="FunFam" id="1.20.5.990:FF:000005">
    <property type="entry name" value="TNFAIP3 interacting protein 2"/>
    <property type="match status" value="1"/>
</dbReference>
<dbReference type="AlphaFoldDB" id="A0AAN8M8H8"/>
<dbReference type="EMBL" id="JAGTTL010000003">
    <property type="protein sequence ID" value="KAK6325034.1"/>
    <property type="molecule type" value="Genomic_DNA"/>
</dbReference>
<evidence type="ECO:0000256" key="10">
    <source>
        <dbReference type="ARBA" id="ARBA00023054"/>
    </source>
</evidence>
<keyword evidence="9" id="KW-0805">Transcription regulation</keyword>
<evidence type="ECO:0000313" key="20">
    <source>
        <dbReference type="EMBL" id="KAK6325034.1"/>
    </source>
</evidence>
<dbReference type="InterPro" id="IPR022008">
    <property type="entry name" value="EABR"/>
</dbReference>
<protein>
    <recommendedName>
        <fullName evidence="15">TNFAIP3-interacting protein 2</fullName>
    </recommendedName>
    <alternativeName>
        <fullName evidence="16">A20-binding inhibitor of NF-kappa-B activation 2</fullName>
    </alternativeName>
</protein>
<keyword evidence="7" id="KW-0862">Zinc</keyword>
<keyword evidence="10 18" id="KW-0175">Coiled coil</keyword>
<evidence type="ECO:0000313" key="21">
    <source>
        <dbReference type="Proteomes" id="UP001356427"/>
    </source>
</evidence>
<keyword evidence="5" id="KW-0479">Metal-binding</keyword>
<name>A0AAN8M8H8_9TELE</name>
<evidence type="ECO:0000256" key="8">
    <source>
        <dbReference type="ARBA" id="ARBA00022843"/>
    </source>
</evidence>
<evidence type="ECO:0000259" key="19">
    <source>
        <dbReference type="PROSITE" id="PS51801"/>
    </source>
</evidence>
<dbReference type="GO" id="GO:0006915">
    <property type="term" value="P:apoptotic process"/>
    <property type="evidence" value="ECO:0007669"/>
    <property type="project" value="UniProtKB-KW"/>
</dbReference>
<keyword evidence="2" id="KW-0963">Cytoplasm</keyword>
<evidence type="ECO:0000256" key="6">
    <source>
        <dbReference type="ARBA" id="ARBA00022771"/>
    </source>
</evidence>